<keyword evidence="2" id="KW-1185">Reference proteome</keyword>
<gene>
    <name evidence="1" type="ORF">Dpo_1c02710</name>
</gene>
<evidence type="ECO:0000313" key="2">
    <source>
        <dbReference type="Proteomes" id="UP000014216"/>
    </source>
</evidence>
<organism evidence="1 2">
    <name type="scientific">Desulfotignum phosphitoxidans DSM 13687</name>
    <dbReference type="NCBI Taxonomy" id="1286635"/>
    <lineage>
        <taxon>Bacteria</taxon>
        <taxon>Pseudomonadati</taxon>
        <taxon>Thermodesulfobacteriota</taxon>
        <taxon>Desulfobacteria</taxon>
        <taxon>Desulfobacterales</taxon>
        <taxon>Desulfobacteraceae</taxon>
        <taxon>Desulfotignum</taxon>
    </lineage>
</organism>
<name>S0G7G6_9BACT</name>
<comment type="caution">
    <text evidence="1">The sequence shown here is derived from an EMBL/GenBank/DDBJ whole genome shotgun (WGS) entry which is preliminary data.</text>
</comment>
<dbReference type="EMBL" id="APJX01000001">
    <property type="protein sequence ID" value="EMS81132.1"/>
    <property type="molecule type" value="Genomic_DNA"/>
</dbReference>
<accession>S0G7G6</accession>
<proteinExistence type="predicted"/>
<dbReference type="OrthoDB" id="5416790at2"/>
<dbReference type="SUPFAM" id="SSF48452">
    <property type="entry name" value="TPR-like"/>
    <property type="match status" value="1"/>
</dbReference>
<dbReference type="RefSeq" id="WP_006963790.1">
    <property type="nucleotide sequence ID" value="NZ_APJX01000001.1"/>
</dbReference>
<reference evidence="1 2" key="1">
    <citation type="journal article" date="2013" name="Genome Announc.">
        <title>Draft Genome Sequence of Desulfotignum phosphitoxidans DSM 13687 Strain FiPS-3.</title>
        <authorList>
            <person name="Poehlein A."/>
            <person name="Daniel R."/>
            <person name="Simeonova D.D."/>
        </authorList>
    </citation>
    <scope>NUCLEOTIDE SEQUENCE [LARGE SCALE GENOMIC DNA]</scope>
    <source>
        <strain evidence="1 2">DSM 13687</strain>
    </source>
</reference>
<dbReference type="AlphaFoldDB" id="S0G7G6"/>
<sequence length="283" mass="31993">MMNKVQKPRLIVMPLVPDTSRSFDGAGLGIHFLLGNLFGVHPELTECWFGWRVKKIFQDETAFTAYCRGIPPLPDIQALGKQENVRYWLTGRYSQEDEILQISMVLHDIQGPDDNITLPLSLDDGITDFRYRFQQWLGKAGLAFPRTDTVFWPEWITPEGLDCLGRGLKTLYLNYLSQTGSAGNMIDLTWFDRAVDVSPRSYLAHDLLGWALYKNQEIVRAESCFETALTFNDKGVGALSGLLWCAVAQKDRDRALVYSLAKARVTDADPKAARAWVSKKIPD</sequence>
<protein>
    <submittedName>
        <fullName evidence="1">Uncharacterized protein</fullName>
    </submittedName>
</protein>
<dbReference type="InterPro" id="IPR011990">
    <property type="entry name" value="TPR-like_helical_dom_sf"/>
</dbReference>
<evidence type="ECO:0000313" key="1">
    <source>
        <dbReference type="EMBL" id="EMS81132.1"/>
    </source>
</evidence>
<dbReference type="Proteomes" id="UP000014216">
    <property type="component" value="Unassembled WGS sequence"/>
</dbReference>
<dbReference type="Gene3D" id="1.25.40.10">
    <property type="entry name" value="Tetratricopeptide repeat domain"/>
    <property type="match status" value="1"/>
</dbReference>